<name>A0ABW4LNB6_9BACI</name>
<gene>
    <name evidence="1" type="ORF">ACFSCX_08805</name>
</gene>
<dbReference type="EMBL" id="JBHUEM010000009">
    <property type="protein sequence ID" value="MFD1736665.1"/>
    <property type="molecule type" value="Genomic_DNA"/>
</dbReference>
<reference evidence="2" key="1">
    <citation type="journal article" date="2019" name="Int. J. Syst. Evol. Microbiol.">
        <title>The Global Catalogue of Microorganisms (GCM) 10K type strain sequencing project: providing services to taxonomists for standard genome sequencing and annotation.</title>
        <authorList>
            <consortium name="The Broad Institute Genomics Platform"/>
            <consortium name="The Broad Institute Genome Sequencing Center for Infectious Disease"/>
            <person name="Wu L."/>
            <person name="Ma J."/>
        </authorList>
    </citation>
    <scope>NUCLEOTIDE SEQUENCE [LARGE SCALE GENOMIC DNA]</scope>
    <source>
        <strain evidence="2">CCUG 49339</strain>
    </source>
</reference>
<proteinExistence type="predicted"/>
<dbReference type="RefSeq" id="WP_377927828.1">
    <property type="nucleotide sequence ID" value="NZ_JBHUEM010000009.1"/>
</dbReference>
<evidence type="ECO:0000313" key="1">
    <source>
        <dbReference type="EMBL" id="MFD1736665.1"/>
    </source>
</evidence>
<comment type="caution">
    <text evidence="1">The sequence shown here is derived from an EMBL/GenBank/DDBJ whole genome shotgun (WGS) entry which is preliminary data.</text>
</comment>
<organism evidence="1 2">
    <name type="scientific">Bacillus salitolerans</name>
    <dbReference type="NCBI Taxonomy" id="1437434"/>
    <lineage>
        <taxon>Bacteria</taxon>
        <taxon>Bacillati</taxon>
        <taxon>Bacillota</taxon>
        <taxon>Bacilli</taxon>
        <taxon>Bacillales</taxon>
        <taxon>Bacillaceae</taxon>
        <taxon>Bacillus</taxon>
    </lineage>
</organism>
<accession>A0ABW4LNB6</accession>
<evidence type="ECO:0008006" key="3">
    <source>
        <dbReference type="Google" id="ProtNLM"/>
    </source>
</evidence>
<keyword evidence="2" id="KW-1185">Reference proteome</keyword>
<dbReference type="Proteomes" id="UP001597214">
    <property type="component" value="Unassembled WGS sequence"/>
</dbReference>
<evidence type="ECO:0000313" key="2">
    <source>
        <dbReference type="Proteomes" id="UP001597214"/>
    </source>
</evidence>
<sequence>MLSFNIFLFSFFVKKKNKELTYEQYQSRLSFNKLLEQANDNRFKIQRYL</sequence>
<protein>
    <recommendedName>
        <fullName evidence="3">YrzI family small protein</fullName>
    </recommendedName>
</protein>